<dbReference type="RefSeq" id="XP_002583179.1">
    <property type="nucleotide sequence ID" value="XM_002583133.1"/>
</dbReference>
<keyword evidence="1" id="KW-0378">Hydrolase</keyword>
<dbReference type="KEGG" id="ure:UREG_06146"/>
<keyword evidence="1" id="KW-0547">Nucleotide-binding</keyword>
<keyword evidence="6" id="KW-1185">Reference proteome</keyword>
<name>C4JWX3_UNCRE</name>
<dbReference type="InterPro" id="IPR027417">
    <property type="entry name" value="P-loop_NTPase"/>
</dbReference>
<dbReference type="PANTHER" id="PTHR10887:SF322">
    <property type="entry name" value="HELICASE MOV-10"/>
    <property type="match status" value="1"/>
</dbReference>
<protein>
    <submittedName>
        <fullName evidence="5">Uncharacterized protein</fullName>
    </submittedName>
</protein>
<sequence>MSFKIPSRKAAIRIVDPTTGAEVAAVKHTTPDGAATHRSPPPHAQKGNARRNQDEPKTTNGLPLMKQTPPNDSTYAKSTLPVTISFSHENQRPLQMASVNQSNSVFGFNSTDWKPDINAPSYIPSYLWAIQQSPAMDKISKQISSIDFGAYIRSFAGALYLDPVPQIHPEFREVPVTISRHPRNLTPDSYFDYFSECLTLEGFSHSATLSPLVLFNTTLEPKNQQQHLYTLKVPGLRDNTPQLSLGDMVVVRQFFPFPQITQQGLEWVSNNQNGLNGSVAPGFNGIQIRSYVWGISKPTETVIIRVDGFFGSSKSCNVSFTLPLDSYVASWRAIQKISGTETHAANSYDSTPSARDKHGWIRRMLFPEEKHCLTQKDLPKGSFDRNWSDSQLNYEQQKAVDSVVSRNFGDLPFLISGVPGSGKTKTVVECALQLLDSTSDTTPHLLICAPSSPAADTLALRLSSHLKPHELFRLNGWNRTFAEVPDKLLPYTYTDNEVFSLPNFQMMMKYKIVVTTCNDADMLVQARLTNGDLMKLAYETISAISPSAQVKPEMLLHWTALIVDEAAQATEPSVCIPLTVVSNPLALDPQPGNKTSLPLFIMAGDEHQLAPRVYNSDTALSISLFERLFGRPIYADHPLSRRNAGPYKKLTKSLLPMPRPAFVNLTRNYRSHPAILAMPSVLFYNDTLIPCATPSHAQGPVPTWPEWRGRCGWPVLFNCNTSQDQVEDVLHHGPGTGVYNDAEAMIALRYTRSLLAHSTTIKYKNFSGPHGSKPRPKRIHQKEIAIITPFLAQVSHLRKIFRSHNLYDVNIGPLEAFQGLETRFLIICTTRTRSDQRFLDTDQSRALGLVGEKQRFNMAITRAKEGVVIIGNPNVLVGTGKDETWRAFLSFCARNGCWTVEPDADPSTRTTSDYWRKTLGGRNENEAGSATYYDITNVGYVSRLERGLLHADLLEEQDGEDGISFGDTPLENTRSNRRNFGTLREEEDYDAAAMWTAGLAAEEALRGSLEDEFFS</sequence>
<dbReference type="GeneID" id="8443302"/>
<dbReference type="HOGENOM" id="CLU_001666_7_1_1"/>
<dbReference type="InterPro" id="IPR045055">
    <property type="entry name" value="DNA2/NAM7-like"/>
</dbReference>
<dbReference type="InterPro" id="IPR047187">
    <property type="entry name" value="SF1_C_Upf1"/>
</dbReference>
<gene>
    <name evidence="5" type="ORF">UREG_06146</name>
</gene>
<organism evidence="5 6">
    <name type="scientific">Uncinocarpus reesii (strain UAMH 1704)</name>
    <dbReference type="NCBI Taxonomy" id="336963"/>
    <lineage>
        <taxon>Eukaryota</taxon>
        <taxon>Fungi</taxon>
        <taxon>Dikarya</taxon>
        <taxon>Ascomycota</taxon>
        <taxon>Pezizomycotina</taxon>
        <taxon>Eurotiomycetes</taxon>
        <taxon>Eurotiomycetidae</taxon>
        <taxon>Onygenales</taxon>
        <taxon>Onygenaceae</taxon>
        <taxon>Uncinocarpus</taxon>
    </lineage>
</organism>
<evidence type="ECO:0000313" key="5">
    <source>
        <dbReference type="EMBL" id="EEP81281.1"/>
    </source>
</evidence>
<dbReference type="CDD" id="cd18808">
    <property type="entry name" value="SF1_C_Upf1"/>
    <property type="match status" value="1"/>
</dbReference>
<keyword evidence="1" id="KW-0347">Helicase</keyword>
<dbReference type="InterPro" id="IPR041677">
    <property type="entry name" value="DNA2/NAM7_AAA_11"/>
</dbReference>
<dbReference type="Gene3D" id="3.40.50.300">
    <property type="entry name" value="P-loop containing nucleotide triphosphate hydrolases"/>
    <property type="match status" value="2"/>
</dbReference>
<dbReference type="OrthoDB" id="6513042at2759"/>
<evidence type="ECO:0000256" key="1">
    <source>
        <dbReference type="ARBA" id="ARBA00022806"/>
    </source>
</evidence>
<dbReference type="InterPro" id="IPR041679">
    <property type="entry name" value="DNA2/NAM7-like_C"/>
</dbReference>
<proteinExistence type="predicted"/>
<evidence type="ECO:0000259" key="4">
    <source>
        <dbReference type="Pfam" id="PF13087"/>
    </source>
</evidence>
<dbReference type="EMBL" id="CH476618">
    <property type="protein sequence ID" value="EEP81281.1"/>
    <property type="molecule type" value="Genomic_DNA"/>
</dbReference>
<dbReference type="InParanoid" id="C4JWX3"/>
<dbReference type="GO" id="GO:0035194">
    <property type="term" value="P:regulatory ncRNA-mediated post-transcriptional gene silencing"/>
    <property type="evidence" value="ECO:0007669"/>
    <property type="project" value="TreeGrafter"/>
</dbReference>
<evidence type="ECO:0000259" key="3">
    <source>
        <dbReference type="Pfam" id="PF13086"/>
    </source>
</evidence>
<dbReference type="SUPFAM" id="SSF52540">
    <property type="entry name" value="P-loop containing nucleoside triphosphate hydrolases"/>
    <property type="match status" value="1"/>
</dbReference>
<evidence type="ECO:0000256" key="2">
    <source>
        <dbReference type="SAM" id="MobiDB-lite"/>
    </source>
</evidence>
<dbReference type="Pfam" id="PF13087">
    <property type="entry name" value="AAA_12"/>
    <property type="match status" value="1"/>
</dbReference>
<evidence type="ECO:0000313" key="6">
    <source>
        <dbReference type="Proteomes" id="UP000002058"/>
    </source>
</evidence>
<accession>C4JWX3</accession>
<dbReference type="VEuPathDB" id="FungiDB:UREG_06146"/>
<dbReference type="OMA" id="LYYFDEC"/>
<dbReference type="Pfam" id="PF13086">
    <property type="entry name" value="AAA_11"/>
    <property type="match status" value="1"/>
</dbReference>
<dbReference type="Proteomes" id="UP000002058">
    <property type="component" value="Unassembled WGS sequence"/>
</dbReference>
<dbReference type="PANTHER" id="PTHR10887">
    <property type="entry name" value="DNA2/NAM7 HELICASE FAMILY"/>
    <property type="match status" value="1"/>
</dbReference>
<feature type="region of interest" description="Disordered" evidence="2">
    <location>
        <begin position="18"/>
        <end position="74"/>
    </location>
</feature>
<feature type="domain" description="DNA2/NAM7 helicase-like C-terminal" evidence="4">
    <location>
        <begin position="660"/>
        <end position="873"/>
    </location>
</feature>
<dbReference type="AlphaFoldDB" id="C4JWX3"/>
<dbReference type="GO" id="GO:0004386">
    <property type="term" value="F:helicase activity"/>
    <property type="evidence" value="ECO:0007669"/>
    <property type="project" value="InterPro"/>
</dbReference>
<dbReference type="GO" id="GO:0005829">
    <property type="term" value="C:cytosol"/>
    <property type="evidence" value="ECO:0007669"/>
    <property type="project" value="TreeGrafter"/>
</dbReference>
<dbReference type="eggNOG" id="KOG1804">
    <property type="taxonomic scope" value="Eukaryota"/>
</dbReference>
<keyword evidence="1" id="KW-0067">ATP-binding</keyword>
<dbReference type="STRING" id="336963.C4JWX3"/>
<reference evidence="6" key="1">
    <citation type="journal article" date="2009" name="Genome Res.">
        <title>Comparative genomic analyses of the human fungal pathogens Coccidioides and their relatives.</title>
        <authorList>
            <person name="Sharpton T.J."/>
            <person name="Stajich J.E."/>
            <person name="Rounsley S.D."/>
            <person name="Gardner M.J."/>
            <person name="Wortman J.R."/>
            <person name="Jordar V.S."/>
            <person name="Maiti R."/>
            <person name="Kodira C.D."/>
            <person name="Neafsey D.E."/>
            <person name="Zeng Q."/>
            <person name="Hung C.-Y."/>
            <person name="McMahan C."/>
            <person name="Muszewska A."/>
            <person name="Grynberg M."/>
            <person name="Mandel M.A."/>
            <person name="Kellner E.M."/>
            <person name="Barker B.M."/>
            <person name="Galgiani J.N."/>
            <person name="Orbach M.J."/>
            <person name="Kirkland T.N."/>
            <person name="Cole G.T."/>
            <person name="Henn M.R."/>
            <person name="Birren B.W."/>
            <person name="Taylor J.W."/>
        </authorList>
    </citation>
    <scope>NUCLEOTIDE SEQUENCE [LARGE SCALE GENOMIC DNA]</scope>
    <source>
        <strain evidence="6">UAMH 1704</strain>
    </source>
</reference>
<feature type="domain" description="DNA2/NAM7 helicase helicase" evidence="3">
    <location>
        <begin position="391"/>
        <end position="464"/>
    </location>
</feature>